<keyword evidence="7 11" id="KW-1133">Transmembrane helix</keyword>
<dbReference type="OrthoDB" id="5292355at2"/>
<dbReference type="PANTHER" id="PTHR37468">
    <property type="entry name" value="SULFATE TRANSPORTER CYSZ"/>
    <property type="match status" value="1"/>
</dbReference>
<dbReference type="EMBL" id="RRCF01000001">
    <property type="protein sequence ID" value="RRJ23310.1"/>
    <property type="molecule type" value="Genomic_DNA"/>
</dbReference>
<proteinExistence type="inferred from homology"/>
<dbReference type="GO" id="GO:0000103">
    <property type="term" value="P:sulfate assimilation"/>
    <property type="evidence" value="ECO:0007669"/>
    <property type="project" value="InterPro"/>
</dbReference>
<feature type="transmembrane region" description="Helical" evidence="11">
    <location>
        <begin position="194"/>
        <end position="227"/>
    </location>
</feature>
<comment type="caution">
    <text evidence="11">Lacks conserved residue(s) required for the propagation of feature annotation.</text>
</comment>
<dbReference type="GO" id="GO:0005886">
    <property type="term" value="C:plasma membrane"/>
    <property type="evidence" value="ECO:0007669"/>
    <property type="project" value="UniProtKB-SubCell"/>
</dbReference>
<evidence type="ECO:0000256" key="7">
    <source>
        <dbReference type="ARBA" id="ARBA00022989"/>
    </source>
</evidence>
<reference evidence="12 13" key="1">
    <citation type="submission" date="2018-11" db="EMBL/GenBank/DDBJ databases">
        <title>Draft genome analysis of Rheinheimera mesophila isolated from an industrial waste site.</title>
        <authorList>
            <person name="Yu Q."/>
            <person name="Qi Y."/>
            <person name="Zhang H."/>
            <person name="Lu Y."/>
            <person name="Pu J."/>
        </authorList>
    </citation>
    <scope>NUCLEOTIDE SEQUENCE [LARGE SCALE GENOMIC DNA]</scope>
    <source>
        <strain evidence="12 13">IITR13</strain>
    </source>
</reference>
<evidence type="ECO:0000256" key="1">
    <source>
        <dbReference type="ARBA" id="ARBA00004141"/>
    </source>
</evidence>
<evidence type="ECO:0000256" key="10">
    <source>
        <dbReference type="ARBA" id="ARBA00023192"/>
    </source>
</evidence>
<evidence type="ECO:0000256" key="2">
    <source>
        <dbReference type="ARBA" id="ARBA00022448"/>
    </source>
</evidence>
<keyword evidence="6 11" id="KW-0812">Transmembrane</keyword>
<dbReference type="GO" id="GO:0009675">
    <property type="term" value="F:high-affinity sulfate:proton symporter activity"/>
    <property type="evidence" value="ECO:0007669"/>
    <property type="project" value="TreeGrafter"/>
</dbReference>
<gene>
    <name evidence="11 12" type="primary">cysZ</name>
    <name evidence="12" type="ORF">EIK76_04335</name>
</gene>
<dbReference type="InterPro" id="IPR022985">
    <property type="entry name" value="Sulfate_CysZ"/>
</dbReference>
<keyword evidence="3 11" id="KW-1003">Cell membrane</keyword>
<evidence type="ECO:0000313" key="13">
    <source>
        <dbReference type="Proteomes" id="UP000276260"/>
    </source>
</evidence>
<feature type="transmembrane region" description="Helical" evidence="11">
    <location>
        <begin position="20"/>
        <end position="39"/>
    </location>
</feature>
<keyword evidence="10 11" id="KW-0198">Cysteine biosynthesis</keyword>
<comment type="caution">
    <text evidence="12">The sequence shown here is derived from an EMBL/GenBank/DDBJ whole genome shotgun (WGS) entry which is preliminary data.</text>
</comment>
<evidence type="ECO:0000256" key="11">
    <source>
        <dbReference type="HAMAP-Rule" id="MF_00468"/>
    </source>
</evidence>
<evidence type="ECO:0000256" key="5">
    <source>
        <dbReference type="ARBA" id="ARBA00022605"/>
    </source>
</evidence>
<evidence type="ECO:0000256" key="4">
    <source>
        <dbReference type="ARBA" id="ARBA00022519"/>
    </source>
</evidence>
<comment type="function">
    <text evidence="11">High affinity, high specificity proton-dependent sulfate transporter, which mediates sulfate uptake. Provides the sulfur source for the cysteine synthesis pathway.</text>
</comment>
<evidence type="ECO:0000313" key="12">
    <source>
        <dbReference type="EMBL" id="RRJ23310.1"/>
    </source>
</evidence>
<keyword evidence="8 11" id="KW-0764">Sulfate transport</keyword>
<name>A0A3P3QS65_9GAMM</name>
<keyword evidence="2 11" id="KW-0813">Transport</keyword>
<keyword evidence="9 11" id="KW-0472">Membrane</keyword>
<dbReference type="GO" id="GO:0019344">
    <property type="term" value="P:cysteine biosynthetic process"/>
    <property type="evidence" value="ECO:0007669"/>
    <property type="project" value="UniProtKB-UniRule"/>
</dbReference>
<evidence type="ECO:0000256" key="3">
    <source>
        <dbReference type="ARBA" id="ARBA00022475"/>
    </source>
</evidence>
<dbReference type="PANTHER" id="PTHR37468:SF1">
    <property type="entry name" value="SULFATE TRANSPORTER CYSZ"/>
    <property type="match status" value="1"/>
</dbReference>
<evidence type="ECO:0000256" key="8">
    <source>
        <dbReference type="ARBA" id="ARBA00023032"/>
    </source>
</evidence>
<evidence type="ECO:0000256" key="9">
    <source>
        <dbReference type="ARBA" id="ARBA00023136"/>
    </source>
</evidence>
<sequence>MHYLMKGLSLIRVKGLKRYVLVPLSINLLLFALAFGYLFSQLGGWVDQVVATLPDWLSFVGFLVWPLALFSIVMGLALTFTMVANFIAAPFNALLAEKTELHLTGQPLPEQGVAAFLKDVPRMLGREWQKFVYCLPRAIGFLLLFFILPGIGQLLWFLFCSWMLAIQYCDYPFDNHKVPFDTMRKALKLQWKHSYVFGISVYLLSFVPLINLLIMPVAVCGATAMWVDKFRAALRLPE</sequence>
<comment type="similarity">
    <text evidence="11">Belongs to the CysZ family.</text>
</comment>
<protein>
    <recommendedName>
        <fullName evidence="11">Sulfate transporter CysZ</fullName>
    </recommendedName>
</protein>
<keyword evidence="5 11" id="KW-0028">Amino-acid biosynthesis</keyword>
<accession>A0A3P3QS65</accession>
<dbReference type="RefSeq" id="WP_046519571.1">
    <property type="nucleotide sequence ID" value="NZ_LAVS01000013.1"/>
</dbReference>
<feature type="transmembrane region" description="Helical" evidence="11">
    <location>
        <begin position="59"/>
        <end position="88"/>
    </location>
</feature>
<comment type="subcellular location">
    <subcellularLocation>
        <location evidence="11">Cell inner membrane</location>
        <topology evidence="11">Multi-pass membrane protein</topology>
    </subcellularLocation>
    <subcellularLocation>
        <location evidence="1">Membrane</location>
        <topology evidence="1">Multi-pass membrane protein</topology>
    </subcellularLocation>
</comment>
<dbReference type="InterPro" id="IPR059112">
    <property type="entry name" value="CysZ/EI24"/>
</dbReference>
<dbReference type="Proteomes" id="UP000276260">
    <property type="component" value="Unassembled WGS sequence"/>
</dbReference>
<evidence type="ECO:0000256" key="6">
    <source>
        <dbReference type="ARBA" id="ARBA00022692"/>
    </source>
</evidence>
<dbReference type="NCBIfam" id="NF003433">
    <property type="entry name" value="PRK04949.1"/>
    <property type="match status" value="1"/>
</dbReference>
<keyword evidence="4 11" id="KW-0997">Cell inner membrane</keyword>
<dbReference type="HAMAP" id="MF_00468">
    <property type="entry name" value="CysZ"/>
    <property type="match status" value="1"/>
</dbReference>
<keyword evidence="13" id="KW-1185">Reference proteome</keyword>
<dbReference type="AlphaFoldDB" id="A0A3P3QS65"/>
<organism evidence="12 13">
    <name type="scientific">Rheinheimera mesophila</name>
    <dbReference type="NCBI Taxonomy" id="1547515"/>
    <lineage>
        <taxon>Bacteria</taxon>
        <taxon>Pseudomonadati</taxon>
        <taxon>Pseudomonadota</taxon>
        <taxon>Gammaproteobacteria</taxon>
        <taxon>Chromatiales</taxon>
        <taxon>Chromatiaceae</taxon>
        <taxon>Rheinheimera</taxon>
    </lineage>
</organism>
<dbReference type="Pfam" id="PF07264">
    <property type="entry name" value="EI24"/>
    <property type="match status" value="1"/>
</dbReference>
<dbReference type="InterPro" id="IPR050480">
    <property type="entry name" value="CysZ-like"/>
</dbReference>